<protein>
    <submittedName>
        <fullName evidence="1">tRNA (Adenine22-N1)-methyltransferase</fullName>
    </submittedName>
</protein>
<dbReference type="SUPFAM" id="SSF53335">
    <property type="entry name" value="S-adenosyl-L-methionine-dependent methyltransferases"/>
    <property type="match status" value="1"/>
</dbReference>
<dbReference type="InterPro" id="IPR029063">
    <property type="entry name" value="SAM-dependent_MTases_sf"/>
</dbReference>
<dbReference type="STRING" id="571933.SAMN05216362_1048"/>
<dbReference type="EMBL" id="FOES01000004">
    <property type="protein sequence ID" value="SEP89288.1"/>
    <property type="molecule type" value="Genomic_DNA"/>
</dbReference>
<reference evidence="1 2" key="1">
    <citation type="submission" date="2016-10" db="EMBL/GenBank/DDBJ databases">
        <authorList>
            <person name="de Groot N.N."/>
        </authorList>
    </citation>
    <scope>NUCLEOTIDE SEQUENCE [LARGE SCALE GENOMIC DNA]</scope>
    <source>
        <strain evidence="1 2">DSM 21633</strain>
    </source>
</reference>
<dbReference type="Gene3D" id="3.40.50.150">
    <property type="entry name" value="Vaccinia Virus protein VP39"/>
    <property type="match status" value="1"/>
</dbReference>
<accession>A0A1H9BLM6</accession>
<dbReference type="PANTHER" id="PTHR38451">
    <property type="entry name" value="TRNA (ADENINE(22)-N(1))-METHYLTRANSFERASE"/>
    <property type="match status" value="1"/>
</dbReference>
<dbReference type="RefSeq" id="WP_091772600.1">
    <property type="nucleotide sequence ID" value="NZ_FOES01000004.1"/>
</dbReference>
<evidence type="ECO:0000313" key="2">
    <source>
        <dbReference type="Proteomes" id="UP000199427"/>
    </source>
</evidence>
<dbReference type="Gene3D" id="1.10.287.1890">
    <property type="match status" value="1"/>
</dbReference>
<evidence type="ECO:0000313" key="1">
    <source>
        <dbReference type="EMBL" id="SEP89288.1"/>
    </source>
</evidence>
<proteinExistence type="predicted"/>
<dbReference type="Pfam" id="PF04816">
    <property type="entry name" value="TrmK"/>
    <property type="match status" value="1"/>
</dbReference>
<dbReference type="PANTHER" id="PTHR38451:SF1">
    <property type="entry name" value="TRNA (ADENINE(22)-N(1))-METHYLTRANSFERASE"/>
    <property type="match status" value="1"/>
</dbReference>
<sequence>MTTIKLSKRLEKVAGYVPPETNVFADIGSDHAYLPCYVCLTHSSVKAIAGEVNVGPLEAAINQVKKYDLSNRIDVRLGNGLEVINPGEVDCIVIAGMGGTLITSILENGLSKLSSIKRLVLQPNIDAQSIREFAVKHQYEIIEEEILDEDGYIYEILVLESSSKTIHYSSKELYLGPILLQTKGEVFIRKWSGVLHKKERIIQQMKQSSNVQASKLNEFIQQTQWIKEEISDDDS</sequence>
<dbReference type="OrthoDB" id="5881184at2"/>
<organism evidence="1 2">
    <name type="scientific">Piscibacillus halophilus</name>
    <dbReference type="NCBI Taxonomy" id="571933"/>
    <lineage>
        <taxon>Bacteria</taxon>
        <taxon>Bacillati</taxon>
        <taxon>Bacillota</taxon>
        <taxon>Bacilli</taxon>
        <taxon>Bacillales</taxon>
        <taxon>Bacillaceae</taxon>
        <taxon>Piscibacillus</taxon>
    </lineage>
</organism>
<name>A0A1H9BLM6_9BACI</name>
<gene>
    <name evidence="1" type="ORF">SAMN05216362_1048</name>
</gene>
<keyword evidence="1" id="KW-0808">Transferase</keyword>
<dbReference type="GO" id="GO:0160105">
    <property type="term" value="F:tRNA (adenine(22)-N1)-methyltransferase activity"/>
    <property type="evidence" value="ECO:0007669"/>
    <property type="project" value="InterPro"/>
</dbReference>
<dbReference type="Proteomes" id="UP000199427">
    <property type="component" value="Unassembled WGS sequence"/>
</dbReference>
<keyword evidence="2" id="KW-1185">Reference proteome</keyword>
<dbReference type="AlphaFoldDB" id="A0A1H9BLM6"/>
<dbReference type="GO" id="GO:0032259">
    <property type="term" value="P:methylation"/>
    <property type="evidence" value="ECO:0007669"/>
    <property type="project" value="UniProtKB-KW"/>
</dbReference>
<dbReference type="InterPro" id="IPR006901">
    <property type="entry name" value="TrmK"/>
</dbReference>
<dbReference type="PIRSF" id="PIRSF018637">
    <property type="entry name" value="TrmK"/>
    <property type="match status" value="1"/>
</dbReference>
<keyword evidence="1" id="KW-0489">Methyltransferase</keyword>